<keyword evidence="9" id="KW-0378">Hydrolase</keyword>
<dbReference type="STRING" id="381306.AN478_05495"/>
<dbReference type="OrthoDB" id="9802365at2"/>
<keyword evidence="6" id="KW-0004">4Fe-4S</keyword>
<dbReference type="GO" id="GO:0006298">
    <property type="term" value="P:mismatch repair"/>
    <property type="evidence" value="ECO:0007669"/>
    <property type="project" value="TreeGrafter"/>
</dbReference>
<dbReference type="EMBL" id="FMUN01000006">
    <property type="protein sequence ID" value="SCY49130.1"/>
    <property type="molecule type" value="Genomic_DNA"/>
</dbReference>
<sequence>MHPFAKDLLEWYRQHGRSLPWRGLDDPYPVWVSEIMLQQTRVETVRPYFRRFLERFPTIRDLADADEDEVLALWSGLGYYSRARNLHAAARRIRNEHDGVFPRDYADVVALPGIGPSTAGAILSSACNQPLPILDANVKRVLARVAVEREYPGRSPVERRLWEEARQRTPARNARDYNQAIMDLGATLCTSKRPLCDSCPVRRHCGAHAEGLAEALPTRAPRKEKPVREAWLALVESEDGLLLERRPSTGFWGGLWCPPLVEKDGHTSEDARATLEARLGARLEPEERLPAFRHTFSHFHLDLHPLRLTWGGQSGLADAERTFARRGDRDRLGLPAAIIPWVENVP</sequence>
<dbReference type="AlphaFoldDB" id="A0A0P9GKH1"/>
<dbReference type="Pfam" id="PF00730">
    <property type="entry name" value="HhH-GPD"/>
    <property type="match status" value="1"/>
</dbReference>
<keyword evidence="8 14" id="KW-0227">DNA damage</keyword>
<dbReference type="Gene3D" id="1.10.340.30">
    <property type="entry name" value="Hypothetical protein, domain 2"/>
    <property type="match status" value="1"/>
</dbReference>
<evidence type="ECO:0000256" key="8">
    <source>
        <dbReference type="ARBA" id="ARBA00022763"/>
    </source>
</evidence>
<dbReference type="Pfam" id="PF00633">
    <property type="entry name" value="HHH"/>
    <property type="match status" value="1"/>
</dbReference>
<dbReference type="InterPro" id="IPR029119">
    <property type="entry name" value="MutY_C"/>
</dbReference>
<dbReference type="InterPro" id="IPR044298">
    <property type="entry name" value="MIG/MutY"/>
</dbReference>
<dbReference type="InterPro" id="IPR015797">
    <property type="entry name" value="NUDIX_hydrolase-like_dom_sf"/>
</dbReference>
<evidence type="ECO:0000313" key="16">
    <source>
        <dbReference type="EMBL" id="SCY49130.1"/>
    </source>
</evidence>
<comment type="cofactor">
    <cofactor evidence="14">
        <name>[4Fe-4S] cluster</name>
        <dbReference type="ChEBI" id="CHEBI:49883"/>
    </cofactor>
    <text evidence="14">Binds 1 [4Fe-4S] cluster.</text>
</comment>
<evidence type="ECO:0000256" key="13">
    <source>
        <dbReference type="ARBA" id="ARBA00023295"/>
    </source>
</evidence>
<dbReference type="InterPro" id="IPR003265">
    <property type="entry name" value="HhH-GPD_domain"/>
</dbReference>
<dbReference type="GO" id="GO:0006284">
    <property type="term" value="P:base-excision repair"/>
    <property type="evidence" value="ECO:0007669"/>
    <property type="project" value="UniProtKB-UniRule"/>
</dbReference>
<dbReference type="NCBIfam" id="TIGR01084">
    <property type="entry name" value="mutY"/>
    <property type="match status" value="1"/>
</dbReference>
<dbReference type="InterPro" id="IPR005760">
    <property type="entry name" value="A/G_AdeGlyc_MutY"/>
</dbReference>
<dbReference type="GO" id="GO:0046872">
    <property type="term" value="F:metal ion binding"/>
    <property type="evidence" value="ECO:0007669"/>
    <property type="project" value="UniProtKB-UniRule"/>
</dbReference>
<dbReference type="SUPFAM" id="SSF48150">
    <property type="entry name" value="DNA-glycosylase"/>
    <property type="match status" value="1"/>
</dbReference>
<accession>A0A0P9GKH1</accession>
<evidence type="ECO:0000256" key="1">
    <source>
        <dbReference type="ARBA" id="ARBA00000843"/>
    </source>
</evidence>
<keyword evidence="11" id="KW-0411">Iron-sulfur</keyword>
<dbReference type="PANTHER" id="PTHR42944:SF1">
    <property type="entry name" value="ADENINE DNA GLYCOSYLASE"/>
    <property type="match status" value="1"/>
</dbReference>
<dbReference type="RefSeq" id="WP_054965616.1">
    <property type="nucleotide sequence ID" value="NZ_FMUN01000006.1"/>
</dbReference>
<evidence type="ECO:0000256" key="4">
    <source>
        <dbReference type="ARBA" id="ARBA00012045"/>
    </source>
</evidence>
<comment type="catalytic activity">
    <reaction evidence="1 14">
        <text>Hydrolyzes free adenine bases from 7,8-dihydro-8-oxoguanine:adenine mismatched double-stranded DNA, leaving an apurinic site.</text>
        <dbReference type="EC" id="3.2.2.31"/>
    </reaction>
</comment>
<dbReference type="PATRIC" id="fig|381306.5.peg.2293"/>
<keyword evidence="12" id="KW-0234">DNA repair</keyword>
<evidence type="ECO:0000256" key="12">
    <source>
        <dbReference type="ARBA" id="ARBA00023204"/>
    </source>
</evidence>
<evidence type="ECO:0000313" key="17">
    <source>
        <dbReference type="Proteomes" id="UP000183104"/>
    </source>
</evidence>
<evidence type="ECO:0000256" key="14">
    <source>
        <dbReference type="RuleBase" id="RU365096"/>
    </source>
</evidence>
<dbReference type="InterPro" id="IPR004035">
    <property type="entry name" value="Endouclease-III_FeS-bd_BS"/>
</dbReference>
<keyword evidence="13 14" id="KW-0326">Glycosidase</keyword>
<evidence type="ECO:0000259" key="15">
    <source>
        <dbReference type="SMART" id="SM00478"/>
    </source>
</evidence>
<evidence type="ECO:0000256" key="10">
    <source>
        <dbReference type="ARBA" id="ARBA00023004"/>
    </source>
</evidence>
<proteinExistence type="inferred from homology"/>
<dbReference type="CDD" id="cd00056">
    <property type="entry name" value="ENDO3c"/>
    <property type="match status" value="1"/>
</dbReference>
<dbReference type="CDD" id="cd03431">
    <property type="entry name" value="NUDIX_DNA_Glycosylase_C-MutY"/>
    <property type="match status" value="1"/>
</dbReference>
<dbReference type="InterPro" id="IPR000445">
    <property type="entry name" value="HhH_motif"/>
</dbReference>
<evidence type="ECO:0000256" key="7">
    <source>
        <dbReference type="ARBA" id="ARBA00022723"/>
    </source>
</evidence>
<dbReference type="GO" id="GO:0000701">
    <property type="term" value="F:purine-specific mismatch base pair DNA N-glycosylase activity"/>
    <property type="evidence" value="ECO:0007669"/>
    <property type="project" value="UniProtKB-EC"/>
</dbReference>
<comment type="function">
    <text evidence="2">Adenine glycosylase active on G-A mispairs. MutY also corrects error-prone DNA synthesis past GO lesions which are due to the oxidatively damaged form of guanine: 7,8-dihydro-8-oxoguanine (8-oxo-dGTP).</text>
</comment>
<dbReference type="SUPFAM" id="SSF55811">
    <property type="entry name" value="Nudix"/>
    <property type="match status" value="1"/>
</dbReference>
<gene>
    <name evidence="16" type="ORF">SAMN05661077_2281</name>
</gene>
<dbReference type="GO" id="GO:0035485">
    <property type="term" value="F:adenine/guanine mispair binding"/>
    <property type="evidence" value="ECO:0007669"/>
    <property type="project" value="TreeGrafter"/>
</dbReference>
<dbReference type="SMART" id="SM00478">
    <property type="entry name" value="ENDO3c"/>
    <property type="match status" value="1"/>
</dbReference>
<comment type="similarity">
    <text evidence="3 14">Belongs to the Nth/MutY family.</text>
</comment>
<evidence type="ECO:0000256" key="6">
    <source>
        <dbReference type="ARBA" id="ARBA00022485"/>
    </source>
</evidence>
<dbReference type="GO" id="GO:0032357">
    <property type="term" value="F:oxidized purine DNA binding"/>
    <property type="evidence" value="ECO:0007669"/>
    <property type="project" value="TreeGrafter"/>
</dbReference>
<evidence type="ECO:0000256" key="3">
    <source>
        <dbReference type="ARBA" id="ARBA00008343"/>
    </source>
</evidence>
<dbReference type="Proteomes" id="UP000183104">
    <property type="component" value="Unassembled WGS sequence"/>
</dbReference>
<dbReference type="EC" id="3.2.2.31" evidence="4 14"/>
<dbReference type="GO" id="GO:0034039">
    <property type="term" value="F:8-oxo-7,8-dihydroguanine DNA N-glycosylase activity"/>
    <property type="evidence" value="ECO:0007669"/>
    <property type="project" value="TreeGrafter"/>
</dbReference>
<evidence type="ECO:0000256" key="11">
    <source>
        <dbReference type="ARBA" id="ARBA00023014"/>
    </source>
</evidence>
<reference evidence="17" key="1">
    <citation type="submission" date="2016-10" db="EMBL/GenBank/DDBJ databases">
        <authorList>
            <person name="Varghese N."/>
        </authorList>
    </citation>
    <scope>NUCLEOTIDE SEQUENCE [LARGE SCALE GENOMIC DNA]</scope>
    <source>
        <strain evidence="17">HL 19</strain>
    </source>
</reference>
<keyword evidence="17" id="KW-1185">Reference proteome</keyword>
<name>A0A0P9GKH1_9GAMM</name>
<dbReference type="Gene3D" id="1.10.1670.10">
    <property type="entry name" value="Helix-hairpin-Helix base-excision DNA repair enzymes (C-terminal)"/>
    <property type="match status" value="1"/>
</dbReference>
<dbReference type="InterPro" id="IPR023170">
    <property type="entry name" value="HhH_base_excis_C"/>
</dbReference>
<dbReference type="InterPro" id="IPR011257">
    <property type="entry name" value="DNA_glycosylase"/>
</dbReference>
<dbReference type="GO" id="GO:0051539">
    <property type="term" value="F:4 iron, 4 sulfur cluster binding"/>
    <property type="evidence" value="ECO:0007669"/>
    <property type="project" value="UniProtKB-UniRule"/>
</dbReference>
<evidence type="ECO:0000256" key="2">
    <source>
        <dbReference type="ARBA" id="ARBA00002933"/>
    </source>
</evidence>
<dbReference type="FunFam" id="1.10.340.30:FF:000002">
    <property type="entry name" value="Adenine DNA glycosylase"/>
    <property type="match status" value="1"/>
</dbReference>
<organism evidence="16 17">
    <name type="scientific">Thiohalorhabdus denitrificans</name>
    <dbReference type="NCBI Taxonomy" id="381306"/>
    <lineage>
        <taxon>Bacteria</taxon>
        <taxon>Pseudomonadati</taxon>
        <taxon>Pseudomonadota</taxon>
        <taxon>Gammaproteobacteria</taxon>
        <taxon>Thiohalorhabdales</taxon>
        <taxon>Thiohalorhabdaceae</taxon>
        <taxon>Thiohalorhabdus</taxon>
    </lineage>
</organism>
<dbReference type="PROSITE" id="PS00764">
    <property type="entry name" value="ENDONUCLEASE_III_1"/>
    <property type="match status" value="1"/>
</dbReference>
<evidence type="ECO:0000256" key="9">
    <source>
        <dbReference type="ARBA" id="ARBA00022801"/>
    </source>
</evidence>
<evidence type="ECO:0000256" key="5">
    <source>
        <dbReference type="ARBA" id="ARBA00022023"/>
    </source>
</evidence>
<keyword evidence="10 14" id="KW-0408">Iron</keyword>
<protein>
    <recommendedName>
        <fullName evidence="5 14">Adenine DNA glycosylase</fullName>
        <ecNumber evidence="4 14">3.2.2.31</ecNumber>
    </recommendedName>
</protein>
<keyword evidence="7" id="KW-0479">Metal-binding</keyword>
<dbReference type="Gene3D" id="3.90.79.10">
    <property type="entry name" value="Nucleoside Triphosphate Pyrophosphohydrolase"/>
    <property type="match status" value="1"/>
</dbReference>
<feature type="domain" description="HhH-GPD" evidence="15">
    <location>
        <begin position="36"/>
        <end position="187"/>
    </location>
</feature>
<dbReference type="PANTHER" id="PTHR42944">
    <property type="entry name" value="ADENINE DNA GLYCOSYLASE"/>
    <property type="match status" value="1"/>
</dbReference>
<dbReference type="Pfam" id="PF14815">
    <property type="entry name" value="NUDIX_4"/>
    <property type="match status" value="1"/>
</dbReference>